<dbReference type="EMBL" id="CAJPVJ010001099">
    <property type="protein sequence ID" value="CAG2164047.1"/>
    <property type="molecule type" value="Genomic_DNA"/>
</dbReference>
<dbReference type="PANTHER" id="PTHR11388:SF76">
    <property type="entry name" value="SOLUTE CARRIER ORGANIC ANION TRANSPORTER FAMILY MEMBER"/>
    <property type="match status" value="1"/>
</dbReference>
<feature type="transmembrane region" description="Helical" evidence="2">
    <location>
        <begin position="307"/>
        <end position="331"/>
    </location>
</feature>
<proteinExistence type="predicted"/>
<accession>A0A7R9LIN9</accession>
<feature type="transmembrane region" description="Helical" evidence="2">
    <location>
        <begin position="79"/>
        <end position="96"/>
    </location>
</feature>
<feature type="transmembrane region" description="Helical" evidence="2">
    <location>
        <begin position="221"/>
        <end position="243"/>
    </location>
</feature>
<keyword evidence="1" id="KW-1015">Disulfide bond</keyword>
<feature type="transmembrane region" description="Helical" evidence="2">
    <location>
        <begin position="116"/>
        <end position="138"/>
    </location>
</feature>
<dbReference type="InterPro" id="IPR036259">
    <property type="entry name" value="MFS_trans_sf"/>
</dbReference>
<organism evidence="3">
    <name type="scientific">Oppiella nova</name>
    <dbReference type="NCBI Taxonomy" id="334625"/>
    <lineage>
        <taxon>Eukaryota</taxon>
        <taxon>Metazoa</taxon>
        <taxon>Ecdysozoa</taxon>
        <taxon>Arthropoda</taxon>
        <taxon>Chelicerata</taxon>
        <taxon>Arachnida</taxon>
        <taxon>Acari</taxon>
        <taxon>Acariformes</taxon>
        <taxon>Sarcoptiformes</taxon>
        <taxon>Oribatida</taxon>
        <taxon>Brachypylina</taxon>
        <taxon>Oppioidea</taxon>
        <taxon>Oppiidae</taxon>
        <taxon>Oppiella</taxon>
    </lineage>
</organism>
<sequence>MFEPFGDFLQGKLLSAGSIRLNESREETTGCGVGSCRPKWIQRWATPNMFVFVFGLIGILQGASYRYMVASVTTLEKRYAFGSLVSGFILIGDNISELTFQPIFGYLAHRVHRPRLIAWCQIVVGIGCYLAALPYFIYGPGVHLLGSTVSKNKTIDFCDINKFGDRDCGKDSGSSMAMVSVFCLFMSMFLNGFGSSAYYSIGQGMATEGYCKTDCGNNFETYVTLFGISNLVGTLAKAANAIILFRIVDKIDKSFALGVSGSFHSIFAFIPYPLVYGLVADASCKLWESKCGKRGNCWVYDTDKFRIYMHGLTIILYLCSTMFDVFVIFMYKRIKNLYDDEDEDRADMDDKVVDIDCE</sequence>
<evidence type="ECO:0000313" key="3">
    <source>
        <dbReference type="EMBL" id="CAD7642458.1"/>
    </source>
</evidence>
<dbReference type="InterPro" id="IPR004156">
    <property type="entry name" value="OATP"/>
</dbReference>
<dbReference type="Pfam" id="PF03137">
    <property type="entry name" value="OATP"/>
    <property type="match status" value="2"/>
</dbReference>
<dbReference type="OrthoDB" id="5062115at2759"/>
<dbReference type="Gene3D" id="1.20.1250.20">
    <property type="entry name" value="MFS general substrate transporter like domains"/>
    <property type="match status" value="1"/>
</dbReference>
<keyword evidence="2" id="KW-1133">Transmembrane helix</keyword>
<name>A0A7R9LIN9_9ACAR</name>
<dbReference type="Proteomes" id="UP000728032">
    <property type="component" value="Unassembled WGS sequence"/>
</dbReference>
<dbReference type="GO" id="GO:0043252">
    <property type="term" value="P:sodium-independent organic anion transport"/>
    <property type="evidence" value="ECO:0007669"/>
    <property type="project" value="TreeGrafter"/>
</dbReference>
<dbReference type="PANTHER" id="PTHR11388">
    <property type="entry name" value="ORGANIC ANION TRANSPORTER"/>
    <property type="match status" value="1"/>
</dbReference>
<dbReference type="GO" id="GO:0015347">
    <property type="term" value="F:sodium-independent organic anion transmembrane transporter activity"/>
    <property type="evidence" value="ECO:0007669"/>
    <property type="project" value="TreeGrafter"/>
</dbReference>
<keyword evidence="2" id="KW-0812">Transmembrane</keyword>
<reference evidence="3" key="1">
    <citation type="submission" date="2020-11" db="EMBL/GenBank/DDBJ databases">
        <authorList>
            <person name="Tran Van P."/>
        </authorList>
    </citation>
    <scope>NUCLEOTIDE SEQUENCE</scope>
</reference>
<evidence type="ECO:0000256" key="2">
    <source>
        <dbReference type="SAM" id="Phobius"/>
    </source>
</evidence>
<feature type="transmembrane region" description="Helical" evidence="2">
    <location>
        <begin position="176"/>
        <end position="201"/>
    </location>
</feature>
<gene>
    <name evidence="3" type="ORF">ONB1V03_LOCUS3607</name>
</gene>
<evidence type="ECO:0000313" key="4">
    <source>
        <dbReference type="Proteomes" id="UP000728032"/>
    </source>
</evidence>
<keyword evidence="4" id="KW-1185">Reference proteome</keyword>
<feature type="transmembrane region" description="Helical" evidence="2">
    <location>
        <begin position="49"/>
        <end position="67"/>
    </location>
</feature>
<dbReference type="SUPFAM" id="SSF103473">
    <property type="entry name" value="MFS general substrate transporter"/>
    <property type="match status" value="1"/>
</dbReference>
<evidence type="ECO:0000256" key="1">
    <source>
        <dbReference type="ARBA" id="ARBA00023157"/>
    </source>
</evidence>
<dbReference type="EMBL" id="OC915924">
    <property type="protein sequence ID" value="CAD7642458.1"/>
    <property type="molecule type" value="Genomic_DNA"/>
</dbReference>
<dbReference type="GO" id="GO:0016323">
    <property type="term" value="C:basolateral plasma membrane"/>
    <property type="evidence" value="ECO:0007669"/>
    <property type="project" value="TreeGrafter"/>
</dbReference>
<dbReference type="AlphaFoldDB" id="A0A7R9LIN9"/>
<keyword evidence="2" id="KW-0472">Membrane</keyword>
<protein>
    <submittedName>
        <fullName evidence="3">Uncharacterized protein</fullName>
    </submittedName>
</protein>
<feature type="transmembrane region" description="Helical" evidence="2">
    <location>
        <begin position="255"/>
        <end position="279"/>
    </location>
</feature>